<dbReference type="PATRIC" id="fig|1225176.3.peg.125"/>
<dbReference type="CDD" id="cd03801">
    <property type="entry name" value="GT4_PimA-like"/>
    <property type="match status" value="1"/>
</dbReference>
<dbReference type="AlphaFoldDB" id="K1LGM1"/>
<evidence type="ECO:0000259" key="2">
    <source>
        <dbReference type="Pfam" id="PF00534"/>
    </source>
</evidence>
<feature type="transmembrane region" description="Helical" evidence="1">
    <location>
        <begin position="52"/>
        <end position="72"/>
    </location>
</feature>
<protein>
    <submittedName>
        <fullName evidence="3">Mannosylfructose-phosphate synthase</fullName>
        <ecNumber evidence="3">2.4.1.246</ecNumber>
    </submittedName>
</protein>
<organism evidence="3 4">
    <name type="scientific">Cecembia lonarensis (strain CCUG 58316 / KCTC 22772 / LW9)</name>
    <dbReference type="NCBI Taxonomy" id="1225176"/>
    <lineage>
        <taxon>Bacteria</taxon>
        <taxon>Pseudomonadati</taxon>
        <taxon>Bacteroidota</taxon>
        <taxon>Cytophagia</taxon>
        <taxon>Cytophagales</taxon>
        <taxon>Cyclobacteriaceae</taxon>
        <taxon>Cecembia</taxon>
    </lineage>
</organism>
<feature type="domain" description="Glycosyl transferase family 1" evidence="2">
    <location>
        <begin position="167"/>
        <end position="325"/>
    </location>
</feature>
<dbReference type="Gene3D" id="3.40.50.2000">
    <property type="entry name" value="Glycogen Phosphorylase B"/>
    <property type="match status" value="2"/>
</dbReference>
<reference evidence="3 4" key="1">
    <citation type="journal article" date="2012" name="J. Bacteriol.">
        <title>Draft Genome Sequence of Cecembia lonarensis Strain LW9T, Isolated from Lonar Lake, a Haloalkaline Lake in India.</title>
        <authorList>
            <person name="Shivaji S."/>
            <person name="Ara S."/>
            <person name="Singh A."/>
            <person name="Pinnaka A.K."/>
        </authorList>
    </citation>
    <scope>NUCLEOTIDE SEQUENCE [LARGE SCALE GENOMIC DNA]</scope>
    <source>
        <strain evidence="3 4">LW9</strain>
    </source>
</reference>
<comment type="caution">
    <text evidence="3">The sequence shown here is derived from an EMBL/GenBank/DDBJ whole genome shotgun (WGS) entry which is preliminary data.</text>
</comment>
<dbReference type="EMBL" id="AMGM01000001">
    <property type="protein sequence ID" value="EKB51327.1"/>
    <property type="molecule type" value="Genomic_DNA"/>
</dbReference>
<keyword evidence="1" id="KW-0472">Membrane</keyword>
<proteinExistence type="predicted"/>
<dbReference type="EC" id="2.4.1.246" evidence="3"/>
<dbReference type="GO" id="GO:0103011">
    <property type="term" value="F:mannosylfructose-phosphate synthase activity"/>
    <property type="evidence" value="ECO:0007669"/>
    <property type="project" value="UniProtKB-EC"/>
</dbReference>
<dbReference type="Pfam" id="PF00534">
    <property type="entry name" value="Glycos_transf_1"/>
    <property type="match status" value="1"/>
</dbReference>
<keyword evidence="4" id="KW-1185">Reference proteome</keyword>
<evidence type="ECO:0000256" key="1">
    <source>
        <dbReference type="SAM" id="Phobius"/>
    </source>
</evidence>
<keyword evidence="3" id="KW-0808">Transferase</keyword>
<dbReference type="OrthoDB" id="9801573at2"/>
<keyword evidence="3" id="KW-0328">Glycosyltransferase</keyword>
<dbReference type="RefSeq" id="WP_009183175.1">
    <property type="nucleotide sequence ID" value="NZ_AMGM01000001.1"/>
</dbReference>
<evidence type="ECO:0000313" key="3">
    <source>
        <dbReference type="EMBL" id="EKB51327.1"/>
    </source>
</evidence>
<gene>
    <name evidence="3" type="primary">mfpsA</name>
    <name evidence="3" type="ORF">B879_00121</name>
</gene>
<accession>K1LGM1</accession>
<sequence length="347" mass="39830">MRINNVLVVAPSRKTRGGITAVVKLYERSALWDSWNCFWIETHIDKTKFLKLMYFIKAFIVFLAKLPFYNIVHIHLSEPASAVRKTFFFIPAKILRKKIILHFHSFSPDTTINSRFKRLYKFLFSNCNKLIVLSSYWKESVLNSFPAMNNVEIIYNPCAPIEFHALTAKKEKYILFAGTLNQRKGYEDLIHSFSRIESINSEWSVVFAGNGEIEKGKDLVRKLNLDNRVIFKGWVTGEEKAKLFREASIFCLPSYAEGFPMAVLDAFSYALPVIVTPVGGLPDVLKDGINSFLFAPGDIEDLSKKLNTLMQNEHLQNKFSIASRNFATTDFSLESVIEKISHLYKKL</sequence>
<dbReference type="PANTHER" id="PTHR12526">
    <property type="entry name" value="GLYCOSYLTRANSFERASE"/>
    <property type="match status" value="1"/>
</dbReference>
<name>K1LGM1_CECL9</name>
<keyword evidence="1" id="KW-0812">Transmembrane</keyword>
<keyword evidence="1" id="KW-1133">Transmembrane helix</keyword>
<dbReference type="SUPFAM" id="SSF53756">
    <property type="entry name" value="UDP-Glycosyltransferase/glycogen phosphorylase"/>
    <property type="match status" value="1"/>
</dbReference>
<dbReference type="InterPro" id="IPR001296">
    <property type="entry name" value="Glyco_trans_1"/>
</dbReference>
<evidence type="ECO:0000313" key="4">
    <source>
        <dbReference type="Proteomes" id="UP000004478"/>
    </source>
</evidence>
<dbReference type="Proteomes" id="UP000004478">
    <property type="component" value="Unassembled WGS sequence"/>
</dbReference>